<keyword evidence="4" id="KW-0808">Transferase</keyword>
<comment type="caution">
    <text evidence="10">The sequence shown here is derived from an EMBL/GenBank/DDBJ whole genome shotgun (WGS) entry which is preliminary data.</text>
</comment>
<feature type="transmembrane region" description="Helical" evidence="9">
    <location>
        <begin position="177"/>
        <end position="204"/>
    </location>
</feature>
<organism evidence="10 11">
    <name type="scientific">Adhaeribacter terrigena</name>
    <dbReference type="NCBI Taxonomy" id="2793070"/>
    <lineage>
        <taxon>Bacteria</taxon>
        <taxon>Pseudomonadati</taxon>
        <taxon>Bacteroidota</taxon>
        <taxon>Cytophagia</taxon>
        <taxon>Cytophagales</taxon>
        <taxon>Hymenobacteraceae</taxon>
        <taxon>Adhaeribacter</taxon>
    </lineage>
</organism>
<accession>A0ABS1C0G7</accession>
<keyword evidence="7 9" id="KW-0472">Membrane</keyword>
<evidence type="ECO:0000256" key="3">
    <source>
        <dbReference type="ARBA" id="ARBA00022676"/>
    </source>
</evidence>
<keyword evidence="3" id="KW-0328">Glycosyltransferase</keyword>
<feature type="transmembrane region" description="Helical" evidence="9">
    <location>
        <begin position="64"/>
        <end position="83"/>
    </location>
</feature>
<feature type="transmembrane region" description="Helical" evidence="9">
    <location>
        <begin position="147"/>
        <end position="165"/>
    </location>
</feature>
<keyword evidence="5 9" id="KW-0812">Transmembrane</keyword>
<dbReference type="PANTHER" id="PTHR33908:SF11">
    <property type="entry name" value="MEMBRANE PROTEIN"/>
    <property type="match status" value="1"/>
</dbReference>
<evidence type="ECO:0000256" key="7">
    <source>
        <dbReference type="ARBA" id="ARBA00023136"/>
    </source>
</evidence>
<gene>
    <name evidence="10" type="ORF">I5M27_07860</name>
</gene>
<protein>
    <submittedName>
        <fullName evidence="10">Glycosyltransferase family 39 protein</fullName>
    </submittedName>
</protein>
<feature type="coiled-coil region" evidence="8">
    <location>
        <begin position="265"/>
        <end position="292"/>
    </location>
</feature>
<dbReference type="Proteomes" id="UP000644147">
    <property type="component" value="Unassembled WGS sequence"/>
</dbReference>
<proteinExistence type="predicted"/>
<feature type="transmembrane region" description="Helical" evidence="9">
    <location>
        <begin position="121"/>
        <end position="140"/>
    </location>
</feature>
<dbReference type="InterPro" id="IPR050297">
    <property type="entry name" value="LipidA_mod_glycosyltrf_83"/>
</dbReference>
<dbReference type="PANTHER" id="PTHR33908">
    <property type="entry name" value="MANNOSYLTRANSFERASE YKCB-RELATED"/>
    <property type="match status" value="1"/>
</dbReference>
<feature type="transmembrane region" description="Helical" evidence="9">
    <location>
        <begin position="90"/>
        <end position="109"/>
    </location>
</feature>
<comment type="subcellular location">
    <subcellularLocation>
        <location evidence="1">Cell membrane</location>
        <topology evidence="1">Multi-pass membrane protein</topology>
    </subcellularLocation>
</comment>
<evidence type="ECO:0000256" key="2">
    <source>
        <dbReference type="ARBA" id="ARBA00022475"/>
    </source>
</evidence>
<dbReference type="EMBL" id="JAEHFX010000003">
    <property type="protein sequence ID" value="MBK0402898.1"/>
    <property type="molecule type" value="Genomic_DNA"/>
</dbReference>
<feature type="transmembrane region" description="Helical" evidence="9">
    <location>
        <begin position="211"/>
        <end position="231"/>
    </location>
</feature>
<evidence type="ECO:0000313" key="11">
    <source>
        <dbReference type="Proteomes" id="UP000644147"/>
    </source>
</evidence>
<keyword evidence="2" id="KW-1003">Cell membrane</keyword>
<reference evidence="10 11" key="1">
    <citation type="submission" date="2020-12" db="EMBL/GenBank/DDBJ databases">
        <title>Bacterial novel species Adhaeribacter sp. BT258 isolated from soil.</title>
        <authorList>
            <person name="Jung H.-Y."/>
        </authorList>
    </citation>
    <scope>NUCLEOTIDE SEQUENCE [LARGE SCALE GENOMIC DNA]</scope>
    <source>
        <strain evidence="10 11">BT258</strain>
    </source>
</reference>
<feature type="transmembrane region" description="Helical" evidence="9">
    <location>
        <begin position="392"/>
        <end position="408"/>
    </location>
</feature>
<evidence type="ECO:0000256" key="6">
    <source>
        <dbReference type="ARBA" id="ARBA00022989"/>
    </source>
</evidence>
<dbReference type="RefSeq" id="WP_200505649.1">
    <property type="nucleotide sequence ID" value="NZ_JAEHFX010000003.1"/>
</dbReference>
<keyword evidence="11" id="KW-1185">Reference proteome</keyword>
<feature type="transmembrane region" description="Helical" evidence="9">
    <location>
        <begin position="420"/>
        <end position="437"/>
    </location>
</feature>
<name>A0ABS1C0G7_9BACT</name>
<evidence type="ECO:0000256" key="5">
    <source>
        <dbReference type="ARBA" id="ARBA00022692"/>
    </source>
</evidence>
<feature type="transmembrane region" description="Helical" evidence="9">
    <location>
        <begin position="362"/>
        <end position="385"/>
    </location>
</feature>
<evidence type="ECO:0000256" key="4">
    <source>
        <dbReference type="ARBA" id="ARBA00022679"/>
    </source>
</evidence>
<evidence type="ECO:0000256" key="9">
    <source>
        <dbReference type="SAM" id="Phobius"/>
    </source>
</evidence>
<sequence>MEFRNFLKQHYPVLLGALVLQILFFGLALHYKSLYLTDSQEYLYQAENIKNHGSLYSWKWQQPFILQMWTLRTPVYGYLIYLIQQVSSSHFAILLFQNALAFINFTGLVWLMKDVKLPKNYLHGILFFAMLLFPTRLVYTNMVMSELVFETGLFWAFFCLVKYLQTPNPRWMLLYNILLAFSVLTKPVLVYFWLPNLLFMAYLVWKNRQKILLLQSLIMPFTIAALCFYNQQVTGYFHYTSIKTYNLSDYNTQTLLTHLHGIDSAKAIVKKINQTDADYANLEARLKHIEKESYAIIKANIGLYAWLHFRGAINFFLDPGRYDLVNFLPPLQTKTEFGFFNEVREHGFSGIFNYFSKIPLGLTIYMALIFAANVITALAFAFWAFFLRKQNLALRIFAVLLMGYMAAAPGPIGCARFKEPVWFLLVFATVFCADYFWQKKRKKENKAAEFLQVNNH</sequence>
<evidence type="ECO:0000256" key="8">
    <source>
        <dbReference type="SAM" id="Coils"/>
    </source>
</evidence>
<evidence type="ECO:0000256" key="1">
    <source>
        <dbReference type="ARBA" id="ARBA00004651"/>
    </source>
</evidence>
<evidence type="ECO:0000313" key="10">
    <source>
        <dbReference type="EMBL" id="MBK0402898.1"/>
    </source>
</evidence>
<keyword evidence="8" id="KW-0175">Coiled coil</keyword>
<feature type="transmembrane region" description="Helical" evidence="9">
    <location>
        <begin position="12"/>
        <end position="31"/>
    </location>
</feature>
<keyword evidence="6 9" id="KW-1133">Transmembrane helix</keyword>